<keyword evidence="5 10" id="KW-0145">Chemotaxis</keyword>
<dbReference type="EC" id="3.1.3.-" evidence="10"/>
<dbReference type="SUPFAM" id="SSF75708">
    <property type="entry name" value="Chemotaxis phosphatase CheZ"/>
    <property type="match status" value="1"/>
</dbReference>
<dbReference type="InterPro" id="IPR050992">
    <property type="entry name" value="CheZ_family_phosphatases"/>
</dbReference>
<dbReference type="EMBL" id="FXWH01000001">
    <property type="protein sequence ID" value="SMQ62508.1"/>
    <property type="molecule type" value="Genomic_DNA"/>
</dbReference>
<evidence type="ECO:0000256" key="9">
    <source>
        <dbReference type="ARBA" id="ARBA00029599"/>
    </source>
</evidence>
<keyword evidence="7 10" id="KW-0378">Hydrolase</keyword>
<dbReference type="AlphaFoldDB" id="A0A1Y6EIP9"/>
<dbReference type="GO" id="GO:0005737">
    <property type="term" value="C:cytoplasm"/>
    <property type="evidence" value="ECO:0007669"/>
    <property type="project" value="UniProtKB-SubCell"/>
</dbReference>
<evidence type="ECO:0000256" key="10">
    <source>
        <dbReference type="PIRNR" id="PIRNR002884"/>
    </source>
</evidence>
<keyword evidence="6 10" id="KW-0283">Flagellar rotation</keyword>
<feature type="site" description="Enhances dephosphorylation of CheY-P" evidence="11">
    <location>
        <position position="174"/>
    </location>
</feature>
<proteinExistence type="inferred from homology"/>
<organism evidence="13 14">
    <name type="scientific">Pseudidiomarina planktonica</name>
    <dbReference type="NCBI Taxonomy" id="1323738"/>
    <lineage>
        <taxon>Bacteria</taxon>
        <taxon>Pseudomonadati</taxon>
        <taxon>Pseudomonadota</taxon>
        <taxon>Gammaproteobacteria</taxon>
        <taxon>Alteromonadales</taxon>
        <taxon>Idiomarinaceae</taxon>
        <taxon>Pseudidiomarina</taxon>
    </lineage>
</organism>
<gene>
    <name evidence="13" type="ORF">SAMN06297229_0718</name>
</gene>
<feature type="region of interest" description="Disordered" evidence="12">
    <location>
        <begin position="205"/>
        <end position="231"/>
    </location>
</feature>
<evidence type="ECO:0000313" key="13">
    <source>
        <dbReference type="EMBL" id="SMQ62508.1"/>
    </source>
</evidence>
<evidence type="ECO:0000256" key="2">
    <source>
        <dbReference type="ARBA" id="ARBA00005908"/>
    </source>
</evidence>
<protein>
    <recommendedName>
        <fullName evidence="3 10">Protein phosphatase CheZ</fullName>
        <ecNumber evidence="10">3.1.3.-</ecNumber>
    </recommendedName>
    <alternativeName>
        <fullName evidence="9 10">Chemotaxis protein CheZ</fullName>
    </alternativeName>
</protein>
<evidence type="ECO:0000256" key="3">
    <source>
        <dbReference type="ARBA" id="ARBA00018484"/>
    </source>
</evidence>
<dbReference type="GO" id="GO:0009288">
    <property type="term" value="C:bacterial-type flagellum"/>
    <property type="evidence" value="ECO:0007669"/>
    <property type="project" value="InterPro"/>
</dbReference>
<dbReference type="GO" id="GO:0004721">
    <property type="term" value="F:phosphoprotein phosphatase activity"/>
    <property type="evidence" value="ECO:0007669"/>
    <property type="project" value="UniProtKB-KW"/>
</dbReference>
<keyword evidence="14" id="KW-1185">Reference proteome</keyword>
<dbReference type="Pfam" id="PF04344">
    <property type="entry name" value="CheZ"/>
    <property type="match status" value="1"/>
</dbReference>
<keyword evidence="4 10" id="KW-0963">Cytoplasm</keyword>
<evidence type="ECO:0000256" key="8">
    <source>
        <dbReference type="ARBA" id="ARBA00022912"/>
    </source>
</evidence>
<dbReference type="RefSeq" id="WP_086433879.1">
    <property type="nucleotide sequence ID" value="NZ_FXWH01000001.1"/>
</dbReference>
<dbReference type="GO" id="GO:0006935">
    <property type="term" value="P:chemotaxis"/>
    <property type="evidence" value="ECO:0007669"/>
    <property type="project" value="UniProtKB-KW"/>
</dbReference>
<reference evidence="14" key="1">
    <citation type="submission" date="2017-04" db="EMBL/GenBank/DDBJ databases">
        <authorList>
            <person name="Varghese N."/>
            <person name="Submissions S."/>
        </authorList>
    </citation>
    <scope>NUCLEOTIDE SEQUENCE [LARGE SCALE GENOMIC DNA]</scope>
</reference>
<name>A0A1Y6EIP9_9GAMM</name>
<dbReference type="Gene3D" id="1.10.287.500">
    <property type="entry name" value="Helix hairpin bin"/>
    <property type="match status" value="1"/>
</dbReference>
<dbReference type="PIRSF" id="PIRSF002884">
    <property type="entry name" value="CheZ"/>
    <property type="match status" value="1"/>
</dbReference>
<evidence type="ECO:0000313" key="14">
    <source>
        <dbReference type="Proteomes" id="UP000194450"/>
    </source>
</evidence>
<accession>A0A1Y6EIP9</accession>
<dbReference type="GO" id="GO:0097588">
    <property type="term" value="P:archaeal or bacterial-type flagellum-dependent cell motility"/>
    <property type="evidence" value="ECO:0007669"/>
    <property type="project" value="UniProtKB-KW"/>
</dbReference>
<comment type="subcellular location">
    <subcellularLocation>
        <location evidence="1 10">Cytoplasm</location>
    </subcellularLocation>
</comment>
<sequence>MASDSIRISLAQAKELVELLEQGEQAQADALLGEIVKVQHDELFASVGRLTRDLHDSLQDFHVDPRLESLMEDELPDAKNRLNYVIQRTEDAANRTMDAVEASLPIAEQMHQQVSHIQPVWDRLMSRDLELNEFKQLCHDVDSFIRDSGQHAAHLQGLMTEVLMAQDYQDITGQVIRRVIELVQDVEQNLIELLKVFAKREDSEVQADKKKAKPDNIGAEGPIIDAEQRDDVVNGQDEVDDLLSSLGF</sequence>
<comment type="similarity">
    <text evidence="2 10">Belongs to the CheZ family.</text>
</comment>
<evidence type="ECO:0000256" key="5">
    <source>
        <dbReference type="ARBA" id="ARBA00022500"/>
    </source>
</evidence>
<evidence type="ECO:0000256" key="7">
    <source>
        <dbReference type="ARBA" id="ARBA00022801"/>
    </source>
</evidence>
<dbReference type="PANTHER" id="PTHR43693:SF1">
    <property type="entry name" value="PROTEIN PHOSPHATASE CHEZ"/>
    <property type="match status" value="1"/>
</dbReference>
<evidence type="ECO:0000256" key="11">
    <source>
        <dbReference type="PIRSR" id="PIRSR002884-1"/>
    </source>
</evidence>
<dbReference type="Proteomes" id="UP000194450">
    <property type="component" value="Unassembled WGS sequence"/>
</dbReference>
<dbReference type="PANTHER" id="PTHR43693">
    <property type="entry name" value="PROTEIN PHOSPHATASE CHEZ"/>
    <property type="match status" value="1"/>
</dbReference>
<dbReference type="InterPro" id="IPR007439">
    <property type="entry name" value="Chemotax_Pase_CheZ"/>
</dbReference>
<comment type="function">
    <text evidence="10">Plays an important role in bacterial chemotaxis signal transduction pathway by accelerating the dephosphorylation of phosphorylated CheY (CheY-P).</text>
</comment>
<evidence type="ECO:0000256" key="4">
    <source>
        <dbReference type="ARBA" id="ARBA00022490"/>
    </source>
</evidence>
<evidence type="ECO:0000256" key="1">
    <source>
        <dbReference type="ARBA" id="ARBA00004496"/>
    </source>
</evidence>
<dbReference type="OrthoDB" id="9773007at2"/>
<evidence type="ECO:0000256" key="12">
    <source>
        <dbReference type="SAM" id="MobiDB-lite"/>
    </source>
</evidence>
<keyword evidence="8 10" id="KW-0904">Protein phosphatase</keyword>
<comment type="subunit">
    <text evidence="10">Homodimer.</text>
</comment>
<dbReference type="GO" id="GO:0050920">
    <property type="term" value="P:regulation of chemotaxis"/>
    <property type="evidence" value="ECO:0007669"/>
    <property type="project" value="InterPro"/>
</dbReference>
<evidence type="ECO:0000256" key="6">
    <source>
        <dbReference type="ARBA" id="ARBA00022779"/>
    </source>
</evidence>